<dbReference type="GO" id="GO:0004175">
    <property type="term" value="F:endopeptidase activity"/>
    <property type="evidence" value="ECO:0007669"/>
    <property type="project" value="TreeGrafter"/>
</dbReference>
<dbReference type="SUPFAM" id="SSF52096">
    <property type="entry name" value="ClpP/crotonase"/>
    <property type="match status" value="1"/>
</dbReference>
<dbReference type="EMBL" id="JADGJW010000037">
    <property type="protein sequence ID" value="KAJ3226387.1"/>
    <property type="molecule type" value="Genomic_DNA"/>
</dbReference>
<gene>
    <name evidence="3" type="ORF">HK099_004965</name>
</gene>
<organism evidence="3 4">
    <name type="scientific">Clydaea vesicula</name>
    <dbReference type="NCBI Taxonomy" id="447962"/>
    <lineage>
        <taxon>Eukaryota</taxon>
        <taxon>Fungi</taxon>
        <taxon>Fungi incertae sedis</taxon>
        <taxon>Chytridiomycota</taxon>
        <taxon>Chytridiomycota incertae sedis</taxon>
        <taxon>Chytridiomycetes</taxon>
        <taxon>Lobulomycetales</taxon>
        <taxon>Lobulomycetaceae</taxon>
        <taxon>Clydaea</taxon>
    </lineage>
</organism>
<keyword evidence="1" id="KW-0732">Signal</keyword>
<evidence type="ECO:0000256" key="1">
    <source>
        <dbReference type="SAM" id="SignalP"/>
    </source>
</evidence>
<feature type="signal peptide" evidence="1">
    <location>
        <begin position="1"/>
        <end position="19"/>
    </location>
</feature>
<evidence type="ECO:0000259" key="2">
    <source>
        <dbReference type="Pfam" id="PF03572"/>
    </source>
</evidence>
<comment type="caution">
    <text evidence="3">The sequence shown here is derived from an EMBL/GenBank/DDBJ whole genome shotgun (WGS) entry which is preliminary data.</text>
</comment>
<sequence>MLFNLATSATILLATLVNAQNAPAPVYEFKVLKDHLSSALRVTTSATILLATLVNAQNAPAPVYEFKVLKDHLSSALRFPDYTAKQRVFLADQVNKMISVYVNHESKIKNYGINSRERFADILSRAANMTNADLQNELVNTANSLRDGHTGVMYPAPHSCFAVTFPVSFQLVEFNGAADPKNPIVAVSSYVSFPEAKAIYGEELKKVKLGHILVSINGLTPLQLFEKYAHRSRGANFYGGMKAVLNNFFGLRGGRLFPIQLEKDETSVTYVFKERPDSKNTYTVSFDLVSRKTIKCVADFESTGGVSNLANEPEGQVKPPKYVIDENLNFQEFTDAFNLDNVPYIFDPETKNVLGYTIYKYLGTKLGIIRLTSFTIDGQTAEFAVEKIRKLLLNELKDTDCLLWDLRSNGGGWVQLADSIPQFFKADFTPNSRRFIMSPVNNNIMKSGAEGAEATAAYFSTPPGSFYSNFYSITSKPVANFYGNVYLKPVATLNDGNCFSACETVTANLQDSGSIKKVFGTDLQTGGGGASISYHKAHFCKYDPIDFQPLPGGQDMALGYRGSVRNGVNLGTLIEDNGVRADELLRPTLSDVFNVNNRSSIFDRIAHQLRAIGQADGSFWTKFHSEPNFSADANLGVPFTFSTTSTYINKLELHLNGKVVDSKEIGLRKTEQQVDLVTPIPTQLGTEHYTIVGYTANRVVLKTERYLRYIPNASKFASLQPGASLNWDFKFEREYVALFNIAGTAAKDGWNLKDGKLVIGDGLTYGDNVTSKVSFFVTLNGGKPSITLSFDSFSEQDYDYVIVSFRPFGGEEKELLKVSGEQHINTTLELPATTGSGELSLTFASDGGSAENGGIKLNSLSLSA</sequence>
<dbReference type="GO" id="GO:0006508">
    <property type="term" value="P:proteolysis"/>
    <property type="evidence" value="ECO:0007669"/>
    <property type="project" value="InterPro"/>
</dbReference>
<evidence type="ECO:0000313" key="3">
    <source>
        <dbReference type="EMBL" id="KAJ3226387.1"/>
    </source>
</evidence>
<dbReference type="GO" id="GO:0008236">
    <property type="term" value="F:serine-type peptidase activity"/>
    <property type="evidence" value="ECO:0007669"/>
    <property type="project" value="InterPro"/>
</dbReference>
<evidence type="ECO:0000313" key="4">
    <source>
        <dbReference type="Proteomes" id="UP001211065"/>
    </source>
</evidence>
<accession>A0AAD5Y169</accession>
<name>A0AAD5Y169_9FUNG</name>
<dbReference type="Gene3D" id="3.90.226.10">
    <property type="entry name" value="2-enoyl-CoA Hydratase, Chain A, domain 1"/>
    <property type="match status" value="1"/>
</dbReference>
<dbReference type="PANTHER" id="PTHR32060:SF22">
    <property type="entry name" value="CARBOXYL-TERMINAL-PROCESSING PEPTIDASE 3, CHLOROPLASTIC"/>
    <property type="match status" value="1"/>
</dbReference>
<dbReference type="PANTHER" id="PTHR32060">
    <property type="entry name" value="TAIL-SPECIFIC PROTEASE"/>
    <property type="match status" value="1"/>
</dbReference>
<dbReference type="AlphaFoldDB" id="A0AAD5Y169"/>
<dbReference type="Pfam" id="PF03572">
    <property type="entry name" value="Peptidase_S41"/>
    <property type="match status" value="1"/>
</dbReference>
<dbReference type="InterPro" id="IPR005151">
    <property type="entry name" value="Tail-specific_protease"/>
</dbReference>
<feature type="domain" description="Tail specific protease" evidence="2">
    <location>
        <begin position="365"/>
        <end position="529"/>
    </location>
</feature>
<reference evidence="3" key="1">
    <citation type="submission" date="2020-05" db="EMBL/GenBank/DDBJ databases">
        <title>Phylogenomic resolution of chytrid fungi.</title>
        <authorList>
            <person name="Stajich J.E."/>
            <person name="Amses K."/>
            <person name="Simmons R."/>
            <person name="Seto K."/>
            <person name="Myers J."/>
            <person name="Bonds A."/>
            <person name="Quandt C.A."/>
            <person name="Barry K."/>
            <person name="Liu P."/>
            <person name="Grigoriev I."/>
            <person name="Longcore J.E."/>
            <person name="James T.Y."/>
        </authorList>
    </citation>
    <scope>NUCLEOTIDE SEQUENCE</scope>
    <source>
        <strain evidence="3">JEL0476</strain>
    </source>
</reference>
<dbReference type="InterPro" id="IPR029045">
    <property type="entry name" value="ClpP/crotonase-like_dom_sf"/>
</dbReference>
<proteinExistence type="predicted"/>
<feature type="chain" id="PRO_5041992048" description="Tail specific protease domain-containing protein" evidence="1">
    <location>
        <begin position="20"/>
        <end position="864"/>
    </location>
</feature>
<dbReference type="Proteomes" id="UP001211065">
    <property type="component" value="Unassembled WGS sequence"/>
</dbReference>
<protein>
    <recommendedName>
        <fullName evidence="2">Tail specific protease domain-containing protein</fullName>
    </recommendedName>
</protein>
<keyword evidence="4" id="KW-1185">Reference proteome</keyword>